<dbReference type="EMBL" id="JAWQEG010000032">
    <property type="protein sequence ID" value="KAK3895779.1"/>
    <property type="molecule type" value="Genomic_DNA"/>
</dbReference>
<name>A0AAE1L3Z1_PETCI</name>
<proteinExistence type="predicted"/>
<dbReference type="Proteomes" id="UP001286313">
    <property type="component" value="Unassembled WGS sequence"/>
</dbReference>
<organism evidence="1 2">
    <name type="scientific">Petrolisthes cinctipes</name>
    <name type="common">Flat porcelain crab</name>
    <dbReference type="NCBI Taxonomy" id="88211"/>
    <lineage>
        <taxon>Eukaryota</taxon>
        <taxon>Metazoa</taxon>
        <taxon>Ecdysozoa</taxon>
        <taxon>Arthropoda</taxon>
        <taxon>Crustacea</taxon>
        <taxon>Multicrustacea</taxon>
        <taxon>Malacostraca</taxon>
        <taxon>Eumalacostraca</taxon>
        <taxon>Eucarida</taxon>
        <taxon>Decapoda</taxon>
        <taxon>Pleocyemata</taxon>
        <taxon>Anomura</taxon>
        <taxon>Galatheoidea</taxon>
        <taxon>Porcellanidae</taxon>
        <taxon>Petrolisthes</taxon>
    </lineage>
</organism>
<reference evidence="1" key="1">
    <citation type="submission" date="2023-10" db="EMBL/GenBank/DDBJ databases">
        <title>Genome assemblies of two species of porcelain crab, Petrolisthes cinctipes and Petrolisthes manimaculis (Anomura: Porcellanidae).</title>
        <authorList>
            <person name="Angst P."/>
        </authorList>
    </citation>
    <scope>NUCLEOTIDE SEQUENCE</scope>
    <source>
        <strain evidence="1">PB745_01</strain>
        <tissue evidence="1">Gill</tissue>
    </source>
</reference>
<keyword evidence="2" id="KW-1185">Reference proteome</keyword>
<dbReference type="AlphaFoldDB" id="A0AAE1L3Z1"/>
<comment type="caution">
    <text evidence="1">The sequence shown here is derived from an EMBL/GenBank/DDBJ whole genome shotgun (WGS) entry which is preliminary data.</text>
</comment>
<accession>A0AAE1L3Z1</accession>
<sequence>MSDLDQFFFSVKIQRNTCSPATPHSSNPSTCFPSTKIITVFTRIGPTLTATQERGNFTALKGILCKALGDTRTVYLDRLDATQPEGRQPSALLREMIRLNDASPSPSQPPHAYYSLHISHQQARVEPDRVQGASQFSNGSTGPQYQRPPLCYSTCSTMMYLGNLAQTPPTHQPSLLVTLPNTADTIATSVMQLQVTVASSHLTATSIDKEHHRLRHSTPPQHACCQGATLHHCLCHSMPSCHACCQGAPLLHHGTPLNEEHHYFSVPSTPSLHAALEKDLCYFTVSTPSYRATPNEEYGHITVNAFSCPYSTLTNEGRNPWATHLRTPHRQYEAG</sequence>
<evidence type="ECO:0000313" key="1">
    <source>
        <dbReference type="EMBL" id="KAK3895779.1"/>
    </source>
</evidence>
<protein>
    <submittedName>
        <fullName evidence="1">Uncharacterized protein</fullName>
    </submittedName>
</protein>
<evidence type="ECO:0000313" key="2">
    <source>
        <dbReference type="Proteomes" id="UP001286313"/>
    </source>
</evidence>
<gene>
    <name evidence="1" type="ORF">Pcinc_000532</name>
</gene>